<protein>
    <submittedName>
        <fullName evidence="1">Uncharacterized protein</fullName>
    </submittedName>
</protein>
<dbReference type="AlphaFoldDB" id="W0V1W1"/>
<evidence type="ECO:0000313" key="1">
    <source>
        <dbReference type="EMBL" id="CDG81856.1"/>
    </source>
</evidence>
<organism evidence="1 2">
    <name type="scientific">Janthinobacterium agaricidamnosum NBRC 102515 = DSM 9628</name>
    <dbReference type="NCBI Taxonomy" id="1349767"/>
    <lineage>
        <taxon>Bacteria</taxon>
        <taxon>Pseudomonadati</taxon>
        <taxon>Pseudomonadota</taxon>
        <taxon>Betaproteobacteria</taxon>
        <taxon>Burkholderiales</taxon>
        <taxon>Oxalobacteraceae</taxon>
        <taxon>Janthinobacterium</taxon>
    </lineage>
</organism>
<keyword evidence="2" id="KW-1185">Reference proteome</keyword>
<dbReference type="KEGG" id="jag:GJA_1203"/>
<dbReference type="HOGENOM" id="CLU_3328820_0_0_4"/>
<reference evidence="1 2" key="1">
    <citation type="journal article" date="2015" name="Genome Announc.">
        <title>Genome Sequence of Mushroom Soft-Rot Pathogen Janthinobacterium agaricidamnosum.</title>
        <authorList>
            <person name="Graupner K."/>
            <person name="Lackner G."/>
            <person name="Hertweck C."/>
        </authorList>
    </citation>
    <scope>NUCLEOTIDE SEQUENCE [LARGE SCALE GENOMIC DNA]</scope>
    <source>
        <strain evidence="2">NBRC 102515 / DSM 9628</strain>
    </source>
</reference>
<sequence length="38" mass="4607">MLLLLHQQQPGPQQKQLYIQNEGLREIFWEDRVNEDAK</sequence>
<gene>
    <name evidence="1" type="ORF">GJA_1203</name>
</gene>
<name>W0V1W1_9BURK</name>
<accession>W0V1W1</accession>
<dbReference type="EMBL" id="HG322949">
    <property type="protein sequence ID" value="CDG81856.1"/>
    <property type="molecule type" value="Genomic_DNA"/>
</dbReference>
<dbReference type="Proteomes" id="UP000027604">
    <property type="component" value="Chromosome I"/>
</dbReference>
<proteinExistence type="predicted"/>
<evidence type="ECO:0000313" key="2">
    <source>
        <dbReference type="Proteomes" id="UP000027604"/>
    </source>
</evidence>